<reference evidence="1" key="1">
    <citation type="journal article" date="2023" name="Int. J. Syst. Evol. Microbiol.">
        <title>Collibacillus ludicampi gen. nov., sp. nov., a new soil bacterium of the family Alicyclobacillaceae.</title>
        <authorList>
            <person name="Jojima T."/>
            <person name="Ioku Y."/>
            <person name="Fukuta Y."/>
            <person name="Shirasaka N."/>
            <person name="Matsumura Y."/>
            <person name="Mori M."/>
        </authorList>
    </citation>
    <scope>NUCLEOTIDE SEQUENCE</scope>
    <source>
        <strain evidence="1">TP075</strain>
    </source>
</reference>
<evidence type="ECO:0000313" key="1">
    <source>
        <dbReference type="EMBL" id="GIM47056.1"/>
    </source>
</evidence>
<protein>
    <submittedName>
        <fullName evidence="1">Uncharacterized protein</fullName>
    </submittedName>
</protein>
<dbReference type="EMBL" id="BOQE01000001">
    <property type="protein sequence ID" value="GIM47056.1"/>
    <property type="molecule type" value="Genomic_DNA"/>
</dbReference>
<gene>
    <name evidence="1" type="ORF">DNHGIG_26050</name>
</gene>
<comment type="caution">
    <text evidence="1">The sequence shown here is derived from an EMBL/GenBank/DDBJ whole genome shotgun (WGS) entry which is preliminary data.</text>
</comment>
<keyword evidence="2" id="KW-1185">Reference proteome</keyword>
<organism evidence="1 2">
    <name type="scientific">Collibacillus ludicampi</name>
    <dbReference type="NCBI Taxonomy" id="2771369"/>
    <lineage>
        <taxon>Bacteria</taxon>
        <taxon>Bacillati</taxon>
        <taxon>Bacillota</taxon>
        <taxon>Bacilli</taxon>
        <taxon>Bacillales</taxon>
        <taxon>Alicyclobacillaceae</taxon>
        <taxon>Collibacillus</taxon>
    </lineage>
</organism>
<proteinExistence type="predicted"/>
<dbReference type="RefSeq" id="WP_282200080.1">
    <property type="nucleotide sequence ID" value="NZ_BOQE01000001.1"/>
</dbReference>
<evidence type="ECO:0000313" key="2">
    <source>
        <dbReference type="Proteomes" id="UP001057291"/>
    </source>
</evidence>
<sequence>MERQLKLFLQNKSSDKSKLDDCLVFSKFVGVPYSVDSKSLWSVTERMTNRGYTQFFFTPSAFKNLLLHSRENSDIRIRKLEFSIQPDEDIQYLLDEFYSDQAVSNHLLKLLYDNDVVNLSLYYMGKEIPAIANIYQSGLIHINDMSDDLSWLDEVLGGVVQ</sequence>
<accession>A0AAV4LGU3</accession>
<dbReference type="AlphaFoldDB" id="A0AAV4LGU3"/>
<name>A0AAV4LGU3_9BACL</name>
<dbReference type="Proteomes" id="UP001057291">
    <property type="component" value="Unassembled WGS sequence"/>
</dbReference>